<evidence type="ECO:0000313" key="2">
    <source>
        <dbReference type="Proteomes" id="UP000051074"/>
    </source>
</evidence>
<dbReference type="Proteomes" id="UP000051074">
    <property type="component" value="Unassembled WGS sequence"/>
</dbReference>
<dbReference type="eggNOG" id="ENOG502ZBJB">
    <property type="taxonomic scope" value="Bacteria"/>
</dbReference>
<name>K0NSB9_9LACO</name>
<comment type="caution">
    <text evidence="1">The sequence shown here is derived from an EMBL/GenBank/DDBJ whole genome shotgun (WGS) entry which is preliminary data.</text>
</comment>
<organism evidence="1 2">
    <name type="scientific">Lactobacillus equicursoris DSM 19284 = JCM 14600 = CIP 110162</name>
    <dbReference type="NCBI Taxonomy" id="1293597"/>
    <lineage>
        <taxon>Bacteria</taxon>
        <taxon>Bacillati</taxon>
        <taxon>Bacillota</taxon>
        <taxon>Bacilli</taxon>
        <taxon>Lactobacillales</taxon>
        <taxon>Lactobacillaceae</taxon>
        <taxon>Lactobacillus</taxon>
    </lineage>
</organism>
<dbReference type="EMBL" id="AZDU01000079">
    <property type="protein sequence ID" value="KRK99390.1"/>
    <property type="molecule type" value="Genomic_DNA"/>
</dbReference>
<sequence>MDDYYNTYKKVGDMFKEYGVTGDIRRIASEFPLRCLDEKCPYDGSRLVKRMPARSMSDRFLPKCPVCGHQPDLDDCPCRGCQEKRGQDRADKQAVIRTYYTNVMPRVKARYQWLPTAEKVYLAAMVCLMRWKGLTVVGDALRVLTPSEIFTRQIVNTFIDKRVLVVDPNSPVDAFKDEDFPKKYNLFGVNYRLNLEGFENHEDLFDDADWLAIRSDREACLEIWQKLVFYDCFEKVFPFIGAGIDQTDLDQAKEVVGELINQYPVEQAKTILNAAGIEVVMTFWKNDDKSDKEILEFFLNEIKKRMTGEVKMEWSRIALSGPAESTLSDVFRDEILPFDVDFEEAIPSLELLGN</sequence>
<dbReference type="PATRIC" id="fig|1293597.4.peg.1868"/>
<accession>K0NSB9</accession>
<dbReference type="AlphaFoldDB" id="K0NSB9"/>
<gene>
    <name evidence="1" type="ORF">FC20_GL001751</name>
</gene>
<reference evidence="1 2" key="1">
    <citation type="journal article" date="2015" name="Genome Announc.">
        <title>Expanding the biotechnology potential of lactobacilli through comparative genomics of 213 strains and associated genera.</title>
        <authorList>
            <person name="Sun Z."/>
            <person name="Harris H.M."/>
            <person name="McCann A."/>
            <person name="Guo C."/>
            <person name="Argimon S."/>
            <person name="Zhang W."/>
            <person name="Yang X."/>
            <person name="Jeffery I.B."/>
            <person name="Cooney J.C."/>
            <person name="Kagawa T.F."/>
            <person name="Liu W."/>
            <person name="Song Y."/>
            <person name="Salvetti E."/>
            <person name="Wrobel A."/>
            <person name="Rasinkangas P."/>
            <person name="Parkhill J."/>
            <person name="Rea M.C."/>
            <person name="O'Sullivan O."/>
            <person name="Ritari J."/>
            <person name="Douillard F.P."/>
            <person name="Paul Ross R."/>
            <person name="Yang R."/>
            <person name="Briner A.E."/>
            <person name="Felis G.E."/>
            <person name="de Vos W.M."/>
            <person name="Barrangou R."/>
            <person name="Klaenhammer T.R."/>
            <person name="Caufield P.W."/>
            <person name="Cui Y."/>
            <person name="Zhang H."/>
            <person name="O'Toole P.W."/>
        </authorList>
    </citation>
    <scope>NUCLEOTIDE SEQUENCE [LARGE SCALE GENOMIC DNA]</scope>
    <source>
        <strain evidence="1 2">DSM 19284</strain>
    </source>
</reference>
<evidence type="ECO:0000313" key="1">
    <source>
        <dbReference type="EMBL" id="KRK99390.1"/>
    </source>
</evidence>
<proteinExistence type="predicted"/>
<keyword evidence="2" id="KW-1185">Reference proteome</keyword>
<protein>
    <submittedName>
        <fullName evidence="1">Uncharacterized protein</fullName>
    </submittedName>
</protein>